<reference evidence="3" key="1">
    <citation type="submission" date="2017-11" db="EMBL/GenBank/DDBJ databases">
        <authorList>
            <person name="Seth-Smith MB H."/>
        </authorList>
    </citation>
    <scope>NUCLEOTIDE SEQUENCE [LARGE SCALE GENOMIC DNA]</scope>
</reference>
<keyword evidence="3" id="KW-1185">Reference proteome</keyword>
<keyword evidence="1" id="KW-1133">Transmembrane helix</keyword>
<proteinExistence type="predicted"/>
<dbReference type="KEGG" id="csee:C10C_0187"/>
<protein>
    <recommendedName>
        <fullName evidence="4">IncA family protein</fullName>
    </recommendedName>
</protein>
<evidence type="ECO:0008006" key="4">
    <source>
        <dbReference type="Google" id="ProtNLM"/>
    </source>
</evidence>
<accession>A0A2R8FAT7</accession>
<evidence type="ECO:0000313" key="2">
    <source>
        <dbReference type="EMBL" id="SPN73367.1"/>
    </source>
</evidence>
<organism evidence="2 3">
    <name type="scientific">Chlamydia serpentis</name>
    <dbReference type="NCBI Taxonomy" id="1967782"/>
    <lineage>
        <taxon>Bacteria</taxon>
        <taxon>Pseudomonadati</taxon>
        <taxon>Chlamydiota</taxon>
        <taxon>Chlamydiia</taxon>
        <taxon>Chlamydiales</taxon>
        <taxon>Chlamydiaceae</taxon>
        <taxon>Chlamydia/Chlamydophila group</taxon>
        <taxon>Chlamydia</taxon>
    </lineage>
</organism>
<gene>
    <name evidence="2" type="ORF">C10C_0187</name>
</gene>
<evidence type="ECO:0000256" key="1">
    <source>
        <dbReference type="SAM" id="Phobius"/>
    </source>
</evidence>
<evidence type="ECO:0000313" key="3">
    <source>
        <dbReference type="Proteomes" id="UP000244926"/>
    </source>
</evidence>
<feature type="transmembrane region" description="Helical" evidence="1">
    <location>
        <begin position="67"/>
        <end position="92"/>
    </location>
</feature>
<dbReference type="EMBL" id="LT993738">
    <property type="protein sequence ID" value="SPN73367.1"/>
    <property type="molecule type" value="Genomic_DNA"/>
</dbReference>
<dbReference type="Proteomes" id="UP000244926">
    <property type="component" value="Chromosome I"/>
</dbReference>
<keyword evidence="1" id="KW-0472">Membrane</keyword>
<sequence>MSINPLNRLDLLITPPPPELSILFQQEEDHLTKRQRVFSIICMCFLILGISFISIGLYFLAIATTSGALVIGLGLGSVLLGLVLLGIGIVVFRYQEEKIFENLDLSQERIVLDSRERETIESDQEQQSYAQQLLNHILEMKKQITNCIQDLQSVISNRGLGIEEVSQKFIFVEKLSELVRVKELNISSKDVDHRSEAKELLAKLTIDSSEPLKILSKQQEMLLEVEFQEMQLYQATSCKKDLWMYMECVLLKKEIECIQKKQLLTTMNQTESCRRERLLALESKYKIAHRRYDRFQEMMLLMESEITELRSSIDNLSFEDVKQGIKEVLNDFKDNQQNIDQVLGDVGTNEDILLVETSQKRESAILHQCRVNCLRESKLRALLAIYKYALLRKISDNHQQIVKAKTAADKVFYDFQEKQACLEKILEIEVDIASISLQAVSDEET</sequence>
<name>A0A2R8FAT7_9CHLA</name>
<feature type="transmembrane region" description="Helical" evidence="1">
    <location>
        <begin position="37"/>
        <end position="61"/>
    </location>
</feature>
<dbReference type="AlphaFoldDB" id="A0A2R8FAT7"/>
<keyword evidence="1" id="KW-0812">Transmembrane</keyword>
<dbReference type="RefSeq" id="WP_108896343.1">
    <property type="nucleotide sequence ID" value="NZ_LT993738.1"/>
</dbReference>